<accession>G8QRY4</accession>
<dbReference type="NCBIfam" id="TIGR00765">
    <property type="entry name" value="yihY_not_rbn"/>
    <property type="match status" value="1"/>
</dbReference>
<evidence type="ECO:0000256" key="2">
    <source>
        <dbReference type="ARBA" id="ARBA00022475"/>
    </source>
</evidence>
<dbReference type="KEGG" id="sgp:SpiGrapes_2206"/>
<evidence type="ECO:0000256" key="3">
    <source>
        <dbReference type="ARBA" id="ARBA00022692"/>
    </source>
</evidence>
<evidence type="ECO:0000256" key="4">
    <source>
        <dbReference type="ARBA" id="ARBA00022989"/>
    </source>
</evidence>
<dbReference type="STRING" id="158190.SpiGrapes_2206"/>
<keyword evidence="3 6" id="KW-0812">Transmembrane</keyword>
<dbReference type="PANTHER" id="PTHR30213">
    <property type="entry name" value="INNER MEMBRANE PROTEIN YHJD"/>
    <property type="match status" value="1"/>
</dbReference>
<dbReference type="PANTHER" id="PTHR30213:SF0">
    <property type="entry name" value="UPF0761 MEMBRANE PROTEIN YIHY"/>
    <property type="match status" value="1"/>
</dbReference>
<protein>
    <submittedName>
        <fullName evidence="7">Putative membrane protein</fullName>
    </submittedName>
</protein>
<dbReference type="GO" id="GO:0005886">
    <property type="term" value="C:plasma membrane"/>
    <property type="evidence" value="ECO:0007669"/>
    <property type="project" value="UniProtKB-SubCell"/>
</dbReference>
<feature type="transmembrane region" description="Helical" evidence="6">
    <location>
        <begin position="137"/>
        <end position="156"/>
    </location>
</feature>
<reference evidence="7 8" key="1">
    <citation type="submission" date="2011-11" db="EMBL/GenBank/DDBJ databases">
        <title>Complete sequence of Spirochaeta sp. grapes.</title>
        <authorList>
            <consortium name="US DOE Joint Genome Institute"/>
            <person name="Lucas S."/>
            <person name="Han J."/>
            <person name="Lapidus A."/>
            <person name="Cheng J.-F."/>
            <person name="Goodwin L."/>
            <person name="Pitluck S."/>
            <person name="Peters L."/>
            <person name="Ovchinnikova G."/>
            <person name="Munk A.C."/>
            <person name="Detter J.C."/>
            <person name="Han C."/>
            <person name="Tapia R."/>
            <person name="Land M."/>
            <person name="Hauser L."/>
            <person name="Kyrpides N."/>
            <person name="Ivanova N."/>
            <person name="Pagani I."/>
            <person name="Ritalahtilisa K."/>
            <person name="Loeffler F."/>
            <person name="Woyke T."/>
        </authorList>
    </citation>
    <scope>NUCLEOTIDE SEQUENCE [LARGE SCALE GENOMIC DNA]</scope>
    <source>
        <strain evidence="8">ATCC BAA-1885 / DSM 22778 / Grapes</strain>
    </source>
</reference>
<dbReference type="RefSeq" id="WP_014270823.1">
    <property type="nucleotide sequence ID" value="NC_016633.1"/>
</dbReference>
<evidence type="ECO:0000256" key="1">
    <source>
        <dbReference type="ARBA" id="ARBA00004651"/>
    </source>
</evidence>
<organism evidence="7 8">
    <name type="scientific">Sphaerochaeta pleomorpha (strain ATCC BAA-1885 / DSM 22778 / Grapes)</name>
    <dbReference type="NCBI Taxonomy" id="158190"/>
    <lineage>
        <taxon>Bacteria</taxon>
        <taxon>Pseudomonadati</taxon>
        <taxon>Spirochaetota</taxon>
        <taxon>Spirochaetia</taxon>
        <taxon>Spirochaetales</taxon>
        <taxon>Sphaerochaetaceae</taxon>
        <taxon>Sphaerochaeta</taxon>
    </lineage>
</organism>
<feature type="transmembrane region" description="Helical" evidence="6">
    <location>
        <begin position="241"/>
        <end position="267"/>
    </location>
</feature>
<evidence type="ECO:0000256" key="5">
    <source>
        <dbReference type="ARBA" id="ARBA00023136"/>
    </source>
</evidence>
<dbReference type="eggNOG" id="COG1378">
    <property type="taxonomic scope" value="Bacteria"/>
</dbReference>
<feature type="transmembrane region" description="Helical" evidence="6">
    <location>
        <begin position="176"/>
        <end position="201"/>
    </location>
</feature>
<dbReference type="eggNOG" id="COG1295">
    <property type="taxonomic scope" value="Bacteria"/>
</dbReference>
<keyword evidence="2" id="KW-1003">Cell membrane</keyword>
<keyword evidence="5 6" id="KW-0472">Membrane</keyword>
<dbReference type="AlphaFoldDB" id="G8QRY4"/>
<comment type="subcellular location">
    <subcellularLocation>
        <location evidence="1">Cell membrane</location>
        <topology evidence="1">Multi-pass membrane protein</topology>
    </subcellularLocation>
</comment>
<name>G8QRY4_SPHPG</name>
<dbReference type="OrthoDB" id="9808671at2"/>
<evidence type="ECO:0000313" key="7">
    <source>
        <dbReference type="EMBL" id="AEV29982.1"/>
    </source>
</evidence>
<feature type="transmembrane region" description="Helical" evidence="6">
    <location>
        <begin position="96"/>
        <end position="116"/>
    </location>
</feature>
<evidence type="ECO:0000313" key="8">
    <source>
        <dbReference type="Proteomes" id="UP000005632"/>
    </source>
</evidence>
<dbReference type="InterPro" id="IPR017039">
    <property type="entry name" value="Virul_fac_BrkB"/>
</dbReference>
<feature type="transmembrane region" description="Helical" evidence="6">
    <location>
        <begin position="42"/>
        <end position="62"/>
    </location>
</feature>
<feature type="transmembrane region" description="Helical" evidence="6">
    <location>
        <begin position="208"/>
        <end position="229"/>
    </location>
</feature>
<gene>
    <name evidence="7" type="ordered locus">SpiGrapes_2206</name>
</gene>
<keyword evidence="8" id="KW-1185">Reference proteome</keyword>
<dbReference type="Pfam" id="PF03631">
    <property type="entry name" value="Virul_fac_BrkB"/>
    <property type="match status" value="1"/>
</dbReference>
<dbReference type="EMBL" id="CP003155">
    <property type="protein sequence ID" value="AEV29982.1"/>
    <property type="molecule type" value="Genomic_DNA"/>
</dbReference>
<dbReference type="HOGENOM" id="CLU_032288_2_1_12"/>
<evidence type="ECO:0000256" key="6">
    <source>
        <dbReference type="SAM" id="Phobius"/>
    </source>
</evidence>
<dbReference type="Proteomes" id="UP000005632">
    <property type="component" value="Chromosome"/>
</dbReference>
<keyword evidence="4 6" id="KW-1133">Transmembrane helix</keyword>
<sequence>MGILKAIKGKFASAGNIASLAMNQAMHDNVFQSASSMVYSTLMAIVPGLTFIFTFFGAFGVLQPVIDFLAQWFTEIFGPEAGTQLLSLLEKYTANATSLGVVGLISFLITMVLLINKVWSVINQIFRTSQNRNPVKRFAGFVTFLIISCLLAAAYVSVQSLMNSWYSKLLGVSVEGWSKVIGIAVPLLIIWAIFFLLAYFVPNIKVHFSSAGIGAFVGMLLIMGFSKIMSKLTGMATNFSVIYGSLAAVFLFLFWCYYFWTVVFYCVELTYVHQFRPDKQVYKGLPQSPALQLSEGANIMMLIGSNFHNGNGGTTTKEIIERLAIPANRLYGFLELLSRLGFITPTNNGNTEFIPKQPLENMKVLDLVTSLYGLENMSSDEHNTVGEAIALQVKDHGIASLGSLTIENLLQRI</sequence>
<proteinExistence type="predicted"/>